<dbReference type="PROSITE" id="PS50949">
    <property type="entry name" value="HTH_GNTR"/>
    <property type="match status" value="1"/>
</dbReference>
<dbReference type="PRINTS" id="PR00035">
    <property type="entry name" value="HTHGNTR"/>
</dbReference>
<dbReference type="RefSeq" id="WP_094962908.1">
    <property type="nucleotide sequence ID" value="NZ_NOWC01000036.1"/>
</dbReference>
<keyword evidence="1" id="KW-0805">Transcription regulation</keyword>
<dbReference type="EMBL" id="NOWC01000036">
    <property type="protein sequence ID" value="OZS72469.1"/>
    <property type="molecule type" value="Genomic_DNA"/>
</dbReference>
<dbReference type="InterPro" id="IPR008920">
    <property type="entry name" value="TF_FadR/GntR_C"/>
</dbReference>
<organism evidence="5 6">
    <name type="scientific">Providencia rettgeri</name>
    <dbReference type="NCBI Taxonomy" id="587"/>
    <lineage>
        <taxon>Bacteria</taxon>
        <taxon>Pseudomonadati</taxon>
        <taxon>Pseudomonadota</taxon>
        <taxon>Gammaproteobacteria</taxon>
        <taxon>Enterobacterales</taxon>
        <taxon>Morganellaceae</taxon>
        <taxon>Providencia</taxon>
    </lineage>
</organism>
<evidence type="ECO:0000256" key="3">
    <source>
        <dbReference type="ARBA" id="ARBA00023163"/>
    </source>
</evidence>
<proteinExistence type="predicted"/>
<dbReference type="InterPro" id="IPR036388">
    <property type="entry name" value="WH-like_DNA-bd_sf"/>
</dbReference>
<accession>A0A264VMG6</accession>
<dbReference type="CDD" id="cd07377">
    <property type="entry name" value="WHTH_GntR"/>
    <property type="match status" value="1"/>
</dbReference>
<dbReference type="GO" id="GO:0003700">
    <property type="term" value="F:DNA-binding transcription factor activity"/>
    <property type="evidence" value="ECO:0007669"/>
    <property type="project" value="InterPro"/>
</dbReference>
<evidence type="ECO:0000313" key="6">
    <source>
        <dbReference type="Proteomes" id="UP000216001"/>
    </source>
</evidence>
<evidence type="ECO:0000313" key="5">
    <source>
        <dbReference type="EMBL" id="OZS72469.1"/>
    </source>
</evidence>
<evidence type="ECO:0000256" key="1">
    <source>
        <dbReference type="ARBA" id="ARBA00023015"/>
    </source>
</evidence>
<dbReference type="AlphaFoldDB" id="A0A264VMG6"/>
<sequence>MKDKPLSQQAYTAIKHKILSKQFGEESYTSENSLVEELGMSRTPIREALYQLQNEGLVKIIPRKGVFIQKLSLKETRDNYDLRLAIESHAIKLVREYLTDEHFSILKTIIERQDELLKKNDYQGWIKEDERFHRFFLELLDNSVFLDLADNIHQRVYFQPDPIYRNEYYHESTRQHQQLVEQLKAKEFTLAEETLTEHILRGKRNYV</sequence>
<dbReference type="PANTHER" id="PTHR43537">
    <property type="entry name" value="TRANSCRIPTIONAL REGULATOR, GNTR FAMILY"/>
    <property type="match status" value="1"/>
</dbReference>
<dbReference type="PANTHER" id="PTHR43537:SF24">
    <property type="entry name" value="GLUCONATE OPERON TRANSCRIPTIONAL REPRESSOR"/>
    <property type="match status" value="1"/>
</dbReference>
<keyword evidence="2" id="KW-0238">DNA-binding</keyword>
<dbReference type="Proteomes" id="UP000216001">
    <property type="component" value="Unassembled WGS sequence"/>
</dbReference>
<comment type="caution">
    <text evidence="5">The sequence shown here is derived from an EMBL/GenBank/DDBJ whole genome shotgun (WGS) entry which is preliminary data.</text>
</comment>
<gene>
    <name evidence="5" type="ORF">CHI95_21565</name>
</gene>
<dbReference type="SMART" id="SM00345">
    <property type="entry name" value="HTH_GNTR"/>
    <property type="match status" value="1"/>
</dbReference>
<dbReference type="Gene3D" id="1.20.120.530">
    <property type="entry name" value="GntR ligand-binding domain-like"/>
    <property type="match status" value="1"/>
</dbReference>
<dbReference type="Pfam" id="PF00392">
    <property type="entry name" value="GntR"/>
    <property type="match status" value="1"/>
</dbReference>
<feature type="domain" description="HTH gntR-type" evidence="4">
    <location>
        <begin position="4"/>
        <end position="71"/>
    </location>
</feature>
<evidence type="ECO:0000259" key="4">
    <source>
        <dbReference type="PROSITE" id="PS50949"/>
    </source>
</evidence>
<keyword evidence="3" id="KW-0804">Transcription</keyword>
<name>A0A264VMG6_PRORE</name>
<dbReference type="Gene3D" id="1.10.10.10">
    <property type="entry name" value="Winged helix-like DNA-binding domain superfamily/Winged helix DNA-binding domain"/>
    <property type="match status" value="1"/>
</dbReference>
<evidence type="ECO:0000256" key="2">
    <source>
        <dbReference type="ARBA" id="ARBA00023125"/>
    </source>
</evidence>
<dbReference type="InterPro" id="IPR036390">
    <property type="entry name" value="WH_DNA-bd_sf"/>
</dbReference>
<dbReference type="SMART" id="SM00895">
    <property type="entry name" value="FCD"/>
    <property type="match status" value="1"/>
</dbReference>
<dbReference type="SUPFAM" id="SSF48008">
    <property type="entry name" value="GntR ligand-binding domain-like"/>
    <property type="match status" value="1"/>
</dbReference>
<reference evidence="5 6" key="1">
    <citation type="submission" date="2017-07" db="EMBL/GenBank/DDBJ databases">
        <title>blaIMP-27 on transferable plasmids in Proteus mirabilis and Providencia rettgeri.</title>
        <authorList>
            <person name="Potter R."/>
        </authorList>
    </citation>
    <scope>NUCLEOTIDE SEQUENCE [LARGE SCALE GENOMIC DNA]</scope>
    <source>
        <strain evidence="5 6">PR1</strain>
    </source>
</reference>
<dbReference type="GO" id="GO:0003677">
    <property type="term" value="F:DNA binding"/>
    <property type="evidence" value="ECO:0007669"/>
    <property type="project" value="UniProtKB-KW"/>
</dbReference>
<dbReference type="InterPro" id="IPR011711">
    <property type="entry name" value="GntR_C"/>
</dbReference>
<dbReference type="InterPro" id="IPR000524">
    <property type="entry name" value="Tscrpt_reg_HTH_GntR"/>
</dbReference>
<protein>
    <submittedName>
        <fullName evidence="5">GntR family transcriptional regulator</fullName>
    </submittedName>
</protein>
<dbReference type="Pfam" id="PF07729">
    <property type="entry name" value="FCD"/>
    <property type="match status" value="1"/>
</dbReference>
<dbReference type="SUPFAM" id="SSF46785">
    <property type="entry name" value="Winged helix' DNA-binding domain"/>
    <property type="match status" value="1"/>
</dbReference>